<dbReference type="RefSeq" id="WP_364463690.1">
    <property type="nucleotide sequence ID" value="NZ_JBFARM010000021.1"/>
</dbReference>
<keyword evidence="3" id="KW-1185">Reference proteome</keyword>
<evidence type="ECO:0000313" key="2">
    <source>
        <dbReference type="EMBL" id="MEV4292889.1"/>
    </source>
</evidence>
<dbReference type="PANTHER" id="PTHR43433:SF10">
    <property type="entry name" value="AB HYDROLASE-1 DOMAIN-CONTAINING PROTEIN"/>
    <property type="match status" value="1"/>
</dbReference>
<accession>A0ABV3HKQ8</accession>
<dbReference type="Gene3D" id="3.40.50.1820">
    <property type="entry name" value="alpha/beta hydrolase"/>
    <property type="match status" value="1"/>
</dbReference>
<dbReference type="InterPro" id="IPR050471">
    <property type="entry name" value="AB_hydrolase"/>
</dbReference>
<dbReference type="PANTHER" id="PTHR43433">
    <property type="entry name" value="HYDROLASE, ALPHA/BETA FOLD FAMILY PROTEIN"/>
    <property type="match status" value="1"/>
</dbReference>
<gene>
    <name evidence="2" type="ORF">AB0K40_45920</name>
</gene>
<dbReference type="InterPro" id="IPR000073">
    <property type="entry name" value="AB_hydrolase_1"/>
</dbReference>
<protein>
    <submittedName>
        <fullName evidence="2">Alpha/beta hydrolase</fullName>
    </submittedName>
</protein>
<sequence>MTRHDLITPPARLAESVLPDGRRLARAEWGPATGTPVVLCPGAGTSRWLGFGADVVDELGVRLISLDRPGLGSSDPDPGRTLTSWAADVAALGLDEPRVVGFSQGAPFALACAFVPGVRRVAIVSGADEVATMTEVLPGHFRELVETVAADPAAAEKFFSSLTPDALWDMIVPNSPAVDREIYERPDFARAYRQAMTEAFTQGPAGYARDSVLAMSPWPFPLAEVPVPVDLWYGDLDLHHSPDQGFTLSRRIRGARRHLIPGAGGSLLWTHAEQILRALLA</sequence>
<dbReference type="Pfam" id="PF12697">
    <property type="entry name" value="Abhydrolase_6"/>
    <property type="match status" value="1"/>
</dbReference>
<evidence type="ECO:0000313" key="3">
    <source>
        <dbReference type="Proteomes" id="UP001552427"/>
    </source>
</evidence>
<dbReference type="EMBL" id="JBFARM010000021">
    <property type="protein sequence ID" value="MEV4292889.1"/>
    <property type="molecule type" value="Genomic_DNA"/>
</dbReference>
<dbReference type="Proteomes" id="UP001552427">
    <property type="component" value="Unassembled WGS sequence"/>
</dbReference>
<name>A0ABV3HKQ8_9ACTN</name>
<dbReference type="SUPFAM" id="SSF53474">
    <property type="entry name" value="alpha/beta-Hydrolases"/>
    <property type="match status" value="1"/>
</dbReference>
<dbReference type="GO" id="GO:0016787">
    <property type="term" value="F:hydrolase activity"/>
    <property type="evidence" value="ECO:0007669"/>
    <property type="project" value="UniProtKB-KW"/>
</dbReference>
<dbReference type="InterPro" id="IPR029058">
    <property type="entry name" value="AB_hydrolase_fold"/>
</dbReference>
<evidence type="ECO:0000259" key="1">
    <source>
        <dbReference type="Pfam" id="PF12697"/>
    </source>
</evidence>
<keyword evidence="2" id="KW-0378">Hydrolase</keyword>
<feature type="domain" description="AB hydrolase-1" evidence="1">
    <location>
        <begin position="37"/>
        <end position="274"/>
    </location>
</feature>
<reference evidence="2 3" key="1">
    <citation type="submission" date="2024-06" db="EMBL/GenBank/DDBJ databases">
        <title>The Natural Products Discovery Center: Release of the First 8490 Sequenced Strains for Exploring Actinobacteria Biosynthetic Diversity.</title>
        <authorList>
            <person name="Kalkreuter E."/>
            <person name="Kautsar S.A."/>
            <person name="Yang D."/>
            <person name="Bader C.D."/>
            <person name="Teijaro C.N."/>
            <person name="Fluegel L."/>
            <person name="Davis C.M."/>
            <person name="Simpson J.R."/>
            <person name="Lauterbach L."/>
            <person name="Steele A.D."/>
            <person name="Gui C."/>
            <person name="Meng S."/>
            <person name="Li G."/>
            <person name="Viehrig K."/>
            <person name="Ye F."/>
            <person name="Su P."/>
            <person name="Kiefer A.F."/>
            <person name="Nichols A."/>
            <person name="Cepeda A.J."/>
            <person name="Yan W."/>
            <person name="Fan B."/>
            <person name="Jiang Y."/>
            <person name="Adhikari A."/>
            <person name="Zheng C.-J."/>
            <person name="Schuster L."/>
            <person name="Cowan T.M."/>
            <person name="Smanski M.J."/>
            <person name="Chevrette M.G."/>
            <person name="De Carvalho L.P.S."/>
            <person name="Shen B."/>
        </authorList>
    </citation>
    <scope>NUCLEOTIDE SEQUENCE [LARGE SCALE GENOMIC DNA]</scope>
    <source>
        <strain evidence="2 3">NPDC049574</strain>
    </source>
</reference>
<comment type="caution">
    <text evidence="2">The sequence shown here is derived from an EMBL/GenBank/DDBJ whole genome shotgun (WGS) entry which is preliminary data.</text>
</comment>
<proteinExistence type="predicted"/>
<organism evidence="2 3">
    <name type="scientific">Nonomuraea bangladeshensis</name>
    <dbReference type="NCBI Taxonomy" id="404385"/>
    <lineage>
        <taxon>Bacteria</taxon>
        <taxon>Bacillati</taxon>
        <taxon>Actinomycetota</taxon>
        <taxon>Actinomycetes</taxon>
        <taxon>Streptosporangiales</taxon>
        <taxon>Streptosporangiaceae</taxon>
        <taxon>Nonomuraea</taxon>
    </lineage>
</organism>